<evidence type="ECO:0000256" key="4">
    <source>
        <dbReference type="ARBA" id="ARBA00022839"/>
    </source>
</evidence>
<keyword evidence="3" id="KW-0378">Hydrolase</keyword>
<evidence type="ECO:0000259" key="5">
    <source>
        <dbReference type="Pfam" id="PF01368"/>
    </source>
</evidence>
<proteinExistence type="inferred from homology"/>
<protein>
    <submittedName>
        <fullName evidence="7">Single-stranded DNA exonuclease</fullName>
    </submittedName>
</protein>
<evidence type="ECO:0000256" key="2">
    <source>
        <dbReference type="ARBA" id="ARBA00022722"/>
    </source>
</evidence>
<comment type="similarity">
    <text evidence="1">Belongs to the RecJ family.</text>
</comment>
<dbReference type="SUPFAM" id="SSF64182">
    <property type="entry name" value="DHH phosphoesterases"/>
    <property type="match status" value="1"/>
</dbReference>
<dbReference type="Gene3D" id="3.90.1640.30">
    <property type="match status" value="1"/>
</dbReference>
<feature type="domain" description="DDH" evidence="5">
    <location>
        <begin position="84"/>
        <end position="245"/>
    </location>
</feature>
<dbReference type="InterPro" id="IPR001667">
    <property type="entry name" value="DDH_dom"/>
</dbReference>
<gene>
    <name evidence="7" type="ORF">EA661_09985</name>
</gene>
<evidence type="ECO:0000256" key="3">
    <source>
        <dbReference type="ARBA" id="ARBA00022801"/>
    </source>
</evidence>
<accession>A0A4Q8LJK1</accession>
<evidence type="ECO:0000313" key="8">
    <source>
        <dbReference type="Proteomes" id="UP000291286"/>
    </source>
</evidence>
<name>A0A4Q9TH77_9GAMM</name>
<dbReference type="AlphaFoldDB" id="A0A4Q9TH77"/>
<evidence type="ECO:0000313" key="7">
    <source>
        <dbReference type="EMBL" id="TAA29862.1"/>
    </source>
</evidence>
<dbReference type="PANTHER" id="PTHR30255:SF2">
    <property type="entry name" value="SINGLE-STRANDED-DNA-SPECIFIC EXONUCLEASE RECJ"/>
    <property type="match status" value="1"/>
</dbReference>
<dbReference type="InterPro" id="IPR041122">
    <property type="entry name" value="RecJ_OB"/>
</dbReference>
<dbReference type="GeneID" id="93829225"/>
<organism evidence="7 8">
    <name type="scientific">Pseudoxanthomonas winnipegensis</name>
    <dbReference type="NCBI Taxonomy" id="2480810"/>
    <lineage>
        <taxon>Bacteria</taxon>
        <taxon>Pseudomonadati</taxon>
        <taxon>Pseudomonadota</taxon>
        <taxon>Gammaproteobacteria</taxon>
        <taxon>Lysobacterales</taxon>
        <taxon>Lysobacteraceae</taxon>
        <taxon>Pseudoxanthomonas</taxon>
    </lineage>
</organism>
<evidence type="ECO:0000256" key="1">
    <source>
        <dbReference type="ARBA" id="ARBA00005915"/>
    </source>
</evidence>
<comment type="caution">
    <text evidence="7">The sequence shown here is derived from an EMBL/GenBank/DDBJ whole genome shotgun (WGS) entry which is preliminary data.</text>
</comment>
<accession>A0A4Q9TH77</accession>
<dbReference type="RefSeq" id="WP_130518273.1">
    <property type="nucleotide sequence ID" value="NZ_CP095475.1"/>
</dbReference>
<keyword evidence="4 7" id="KW-0269">Exonuclease</keyword>
<dbReference type="GO" id="GO:0004527">
    <property type="term" value="F:exonuclease activity"/>
    <property type="evidence" value="ECO:0007669"/>
    <property type="project" value="UniProtKB-KW"/>
</dbReference>
<keyword evidence="2" id="KW-0540">Nuclease</keyword>
<dbReference type="Gene3D" id="2.40.50.460">
    <property type="match status" value="1"/>
</dbReference>
<evidence type="ECO:0000259" key="6">
    <source>
        <dbReference type="Pfam" id="PF17768"/>
    </source>
</evidence>
<dbReference type="Pfam" id="PF01368">
    <property type="entry name" value="DHH"/>
    <property type="match status" value="1"/>
</dbReference>
<dbReference type="InterPro" id="IPR038763">
    <property type="entry name" value="DHH_sf"/>
</dbReference>
<sequence>MTDSMDITLKERPRDGLVEEQAISLGYTPLQARVISGRLHGVPASQLRSLITPASNEIDGPHALPDIDKASRHLADAISAHTPIALVTDHDADGATSHAILKHALITMGYPIGSLFSFLSHRMSEGYGVSDALVDRMLPQLPPNTCIVTADQGSTDEARISRLVAAGHSVVVTDHHGIPEEGPPRSAHAVVNPVRRDSKFPDKAIAGCHTALLVMAATRELLIDRGSLASDSPRVSDLLDYCAVGTIADASSLAYSLNNRMIVQRGLRLMNSKPRPCWKAMRRLLNKDGDWTAADIAFQIATRINARGRLTDAMLGVEFLCASTEEEAFNFLQELDANNRERKEIEATLRCIAEPLAKAEIRDGRLGLCLWLGERSHAGVHGITATRIVEGFGVPTICLSPLAGDESIATGSIRTTPYVNVLQTLTLIKQRWPGLLLSAGGHRGAGGLKVKRSDIPALADAWDTCVKEAYGEEKPSPHLLVDGLLETPCLDQVRELSALEPYGREFEQPVFMGTWRVSDMRLIGDGTHLKLRLSNSATTMDAVWFGANKDGVPPVGVGVTARFAYCLDAQSYRGNTRLQLVIRGIDLR</sequence>
<dbReference type="Pfam" id="PF17768">
    <property type="entry name" value="RecJ_OB"/>
    <property type="match status" value="1"/>
</dbReference>
<dbReference type="Proteomes" id="UP000291286">
    <property type="component" value="Unassembled WGS sequence"/>
</dbReference>
<dbReference type="EMBL" id="SHMB01000003">
    <property type="protein sequence ID" value="TAA29862.1"/>
    <property type="molecule type" value="Genomic_DNA"/>
</dbReference>
<dbReference type="InterPro" id="IPR051673">
    <property type="entry name" value="SSDNA_exonuclease_RecJ"/>
</dbReference>
<reference evidence="7 8" key="1">
    <citation type="submission" date="2019-02" db="EMBL/GenBank/DDBJ databases">
        <title>WGS of Pseudoxanthomonas species novum from clinical isolates.</title>
        <authorList>
            <person name="Bernier A.-M."/>
            <person name="Bernard K."/>
            <person name="Vachon A."/>
        </authorList>
    </citation>
    <scope>NUCLEOTIDE SEQUENCE [LARGE SCALE GENOMIC DNA]</scope>
    <source>
        <strain evidence="7 8">NML171202</strain>
    </source>
</reference>
<dbReference type="PANTHER" id="PTHR30255">
    <property type="entry name" value="SINGLE-STRANDED-DNA-SPECIFIC EXONUCLEASE RECJ"/>
    <property type="match status" value="1"/>
</dbReference>
<feature type="domain" description="RecJ OB" evidence="6">
    <location>
        <begin position="490"/>
        <end position="583"/>
    </location>
</feature>